<gene>
    <name evidence="2" type="ORF">GH754_01170</name>
</gene>
<dbReference type="InterPro" id="IPR043129">
    <property type="entry name" value="ATPase_NBD"/>
</dbReference>
<organism evidence="2 3">
    <name type="scientific">Salinibacillus xinjiangensis</name>
    <dbReference type="NCBI Taxonomy" id="1229268"/>
    <lineage>
        <taxon>Bacteria</taxon>
        <taxon>Bacillati</taxon>
        <taxon>Bacillota</taxon>
        <taxon>Bacilli</taxon>
        <taxon>Bacillales</taxon>
        <taxon>Bacillaceae</taxon>
        <taxon>Salinibacillus</taxon>
    </lineage>
</organism>
<dbReference type="SUPFAM" id="SSF53067">
    <property type="entry name" value="Actin-like ATPase domain"/>
    <property type="match status" value="2"/>
</dbReference>
<proteinExistence type="predicted"/>
<accession>A0A6G1X1S5</accession>
<dbReference type="CDD" id="cd24007">
    <property type="entry name" value="ASKHA_NBD_eukNAGK-like"/>
    <property type="match status" value="1"/>
</dbReference>
<dbReference type="Pfam" id="PF01869">
    <property type="entry name" value="BcrAD_BadFG"/>
    <property type="match status" value="1"/>
</dbReference>
<comment type="caution">
    <text evidence="2">The sequence shown here is derived from an EMBL/GenBank/DDBJ whole genome shotgun (WGS) entry which is preliminary data.</text>
</comment>
<keyword evidence="3" id="KW-1185">Reference proteome</keyword>
<dbReference type="Proteomes" id="UP000480185">
    <property type="component" value="Unassembled WGS sequence"/>
</dbReference>
<dbReference type="PANTHER" id="PTHR43190">
    <property type="entry name" value="N-ACETYL-D-GLUCOSAMINE KINASE"/>
    <property type="match status" value="1"/>
</dbReference>
<reference evidence="2 3" key="1">
    <citation type="submission" date="2019-11" db="EMBL/GenBank/DDBJ databases">
        <authorList>
            <person name="Li J."/>
        </authorList>
    </citation>
    <scope>NUCLEOTIDE SEQUENCE [LARGE SCALE GENOMIC DNA]</scope>
    <source>
        <strain evidence="2 3">J4</strain>
    </source>
</reference>
<dbReference type="AlphaFoldDB" id="A0A6G1X1S5"/>
<feature type="domain" description="ATPase BadF/BadG/BcrA/BcrD type" evidence="1">
    <location>
        <begin position="5"/>
        <end position="314"/>
    </location>
</feature>
<protein>
    <submittedName>
        <fullName evidence="2">ATPase</fullName>
    </submittedName>
</protein>
<dbReference type="PANTHER" id="PTHR43190:SF3">
    <property type="entry name" value="N-ACETYL-D-GLUCOSAMINE KINASE"/>
    <property type="match status" value="1"/>
</dbReference>
<evidence type="ECO:0000313" key="3">
    <source>
        <dbReference type="Proteomes" id="UP000480185"/>
    </source>
</evidence>
<name>A0A6G1X1S5_9BACI</name>
<dbReference type="Gene3D" id="3.30.420.40">
    <property type="match status" value="2"/>
</dbReference>
<dbReference type="RefSeq" id="WP_153726899.1">
    <property type="nucleotide sequence ID" value="NZ_WJNH01000001.1"/>
</dbReference>
<dbReference type="InterPro" id="IPR002731">
    <property type="entry name" value="ATPase_BadF"/>
</dbReference>
<sequence length="326" mass="35745">MTFVIGIDGGGTKTTCLFSEVGAQSSYHDEHSMTVQGEGTNPQIIGFHEMRLRLQNLIRQGMEQFSIDSSEILGVCSGLAGVGRMEEEEKVKQEFTKISSNLKLSDKVIFSVHSDTYIALRGALKPDEREGILVISGTGSNATGMTKNGDVYKSGGWGHILGDEGSGFQISLKALNHITRAHDLRGKKTSLTDAILTELKLDKVENLVSYIYGRQHEKKDIARFAKLVIQASEQGDAVAIEILEQAAFELALHVESLFQKSQHQFHEQTPITTTGSIFTYSNVLKSAFIKYLETKKLGIYQPSYGPPAYGAAVIVNELVESAKKAR</sequence>
<evidence type="ECO:0000313" key="2">
    <source>
        <dbReference type="EMBL" id="MRG84933.1"/>
    </source>
</evidence>
<dbReference type="OrthoDB" id="9772633at2"/>
<dbReference type="InterPro" id="IPR052519">
    <property type="entry name" value="Euk-type_GlcNAc_Kinase"/>
</dbReference>
<evidence type="ECO:0000259" key="1">
    <source>
        <dbReference type="Pfam" id="PF01869"/>
    </source>
</evidence>
<dbReference type="EMBL" id="WJNH01000001">
    <property type="protein sequence ID" value="MRG84933.1"/>
    <property type="molecule type" value="Genomic_DNA"/>
</dbReference>